<name>A0A183B3D4_9TREM</name>
<dbReference type="InterPro" id="IPR012849">
    <property type="entry name" value="Abl-interactor_HHR_dom"/>
</dbReference>
<evidence type="ECO:0000256" key="1">
    <source>
        <dbReference type="SAM" id="MobiDB-lite"/>
    </source>
</evidence>
<evidence type="ECO:0000313" key="5">
    <source>
        <dbReference type="WBParaSite" id="ECPE_0001375901-mRNA-1"/>
    </source>
</evidence>
<reference evidence="3 4" key="2">
    <citation type="submission" date="2018-11" db="EMBL/GenBank/DDBJ databases">
        <authorList>
            <consortium name="Pathogen Informatics"/>
        </authorList>
    </citation>
    <scope>NUCLEOTIDE SEQUENCE [LARGE SCALE GENOMIC DNA]</scope>
    <source>
        <strain evidence="3 4">Egypt</strain>
    </source>
</reference>
<dbReference type="Proteomes" id="UP000272942">
    <property type="component" value="Unassembled WGS sequence"/>
</dbReference>
<feature type="compositionally biased region" description="Polar residues" evidence="1">
    <location>
        <begin position="317"/>
        <end position="327"/>
    </location>
</feature>
<evidence type="ECO:0000259" key="2">
    <source>
        <dbReference type="Pfam" id="PF07815"/>
    </source>
</evidence>
<feature type="compositionally biased region" description="Low complexity" evidence="1">
    <location>
        <begin position="263"/>
        <end position="277"/>
    </location>
</feature>
<organism evidence="5">
    <name type="scientific">Echinostoma caproni</name>
    <dbReference type="NCBI Taxonomy" id="27848"/>
    <lineage>
        <taxon>Eukaryota</taxon>
        <taxon>Metazoa</taxon>
        <taxon>Spiralia</taxon>
        <taxon>Lophotrochozoa</taxon>
        <taxon>Platyhelminthes</taxon>
        <taxon>Trematoda</taxon>
        <taxon>Digenea</taxon>
        <taxon>Plagiorchiida</taxon>
        <taxon>Echinostomata</taxon>
        <taxon>Echinostomatoidea</taxon>
        <taxon>Echinostomatidae</taxon>
        <taxon>Echinostoma</taxon>
    </lineage>
</organism>
<dbReference type="Gene3D" id="6.10.140.1620">
    <property type="match status" value="1"/>
</dbReference>
<reference evidence="5" key="1">
    <citation type="submission" date="2016-06" db="UniProtKB">
        <authorList>
            <consortium name="WormBaseParasite"/>
        </authorList>
    </citation>
    <scope>IDENTIFICATION</scope>
</reference>
<gene>
    <name evidence="3" type="ORF">ECPE_LOCUS13719</name>
</gene>
<accession>A0A183B3D4</accession>
<proteinExistence type="predicted"/>
<evidence type="ECO:0000313" key="4">
    <source>
        <dbReference type="Proteomes" id="UP000272942"/>
    </source>
</evidence>
<feature type="region of interest" description="Disordered" evidence="1">
    <location>
        <begin position="187"/>
        <end position="209"/>
    </location>
</feature>
<dbReference type="EMBL" id="UZAN01055776">
    <property type="protein sequence ID" value="VDP90991.1"/>
    <property type="molecule type" value="Genomic_DNA"/>
</dbReference>
<dbReference type="AlphaFoldDB" id="A0A183B3D4"/>
<feature type="compositionally biased region" description="Low complexity" evidence="1">
    <location>
        <begin position="355"/>
        <end position="381"/>
    </location>
</feature>
<feature type="region of interest" description="Disordered" evidence="1">
    <location>
        <begin position="314"/>
        <end position="488"/>
    </location>
</feature>
<feature type="region of interest" description="Disordered" evidence="1">
    <location>
        <begin position="263"/>
        <end position="293"/>
    </location>
</feature>
<dbReference type="OrthoDB" id="2159336at2759"/>
<protein>
    <submittedName>
        <fullName evidence="5">Abi_HHR domain-containing protein</fullName>
    </submittedName>
</protein>
<sequence>MAFATQSLGTVAYQISRLASHFLEAIDMQSDMLGEISDRIEKLRMVCNVHQEKVSRKAIGSCTNPKVPIIFQHECSHPEPPPKYIRRPIDYSLLDAVGHGEPTLNQYGVPVLHANTIQRRASASTSVPGQGAFVRQHSTVSCRTSGTKSTIEYAAPMHSSNTMRYQSGTLGRTAGIYRTAVVPPQHLLGADPLHPHSSGGGSSPAAGSLSSSNYAPGGAAIAANSAAADVANAAAIIGQSSRSSGSSSLGSSAQHGMATANQMMHQTHVQAQQQQQQSAYGQPFPSPHMPVVQGPQSKVIYSASDPNTAMAMHMRQQHLQSTPNPHSSPMAMQHHVQTSGYHQAAHAPSAEFAVAQQQQQQQQQHYAQQKQQQQLQQQHHQASMHAMQSTGIPHNLIPMEPPSHIGGGAHSQVNYAKPADQNPVPISPTSVAGSDNVPVPPPEAYAGQAPSTPHHAYLGPDVAPLATESRPGVGDTHSAAGPGGLIARRPEDPAWAPDYYMEKDLILETALSSCGDSGINLLPGHRLSDLAYPHDIVLLREDPCKLQAFLESLNAIVVMFGMCRLAFANLRYLWHGCDIRLSVKGRVYAAAVRPVLLCGTET</sequence>
<keyword evidence="4" id="KW-1185">Reference proteome</keyword>
<dbReference type="Pfam" id="PF07815">
    <property type="entry name" value="Abi_HHR"/>
    <property type="match status" value="1"/>
</dbReference>
<evidence type="ECO:0000313" key="3">
    <source>
        <dbReference type="EMBL" id="VDP90991.1"/>
    </source>
</evidence>
<dbReference type="WBParaSite" id="ECPE_0001375901-mRNA-1">
    <property type="protein sequence ID" value="ECPE_0001375901-mRNA-1"/>
    <property type="gene ID" value="ECPE_0001375901"/>
</dbReference>
<feature type="domain" description="Abl-interactor homeo-domain homologous" evidence="2">
    <location>
        <begin position="46"/>
        <end position="101"/>
    </location>
</feature>